<feature type="binding site" description="axial binding residue" evidence="13">
    <location>
        <position position="467"/>
    </location>
    <ligand>
        <name>heme</name>
        <dbReference type="ChEBI" id="CHEBI:30413"/>
    </ligand>
    <ligandPart>
        <name>Fe</name>
        <dbReference type="ChEBI" id="CHEBI:18248"/>
    </ligandPart>
</feature>
<dbReference type="EMBL" id="EF421246">
    <property type="protein sequence ID" value="ABN80241.2"/>
    <property type="molecule type" value="mRNA"/>
</dbReference>
<evidence type="ECO:0000256" key="1">
    <source>
        <dbReference type="ARBA" id="ARBA00001971"/>
    </source>
</evidence>
<dbReference type="Pfam" id="PF00067">
    <property type="entry name" value="p450"/>
    <property type="match status" value="1"/>
</dbReference>
<gene>
    <name evidence="17" type="primary">CYP6CE2</name>
</gene>
<keyword evidence="7" id="KW-0256">Endoplasmic reticulum</keyword>
<feature type="transmembrane region" description="Helical" evidence="16">
    <location>
        <begin position="12"/>
        <end position="27"/>
    </location>
</feature>
<evidence type="ECO:0000256" key="9">
    <source>
        <dbReference type="ARBA" id="ARBA00023002"/>
    </source>
</evidence>
<evidence type="ECO:0000256" key="12">
    <source>
        <dbReference type="ARBA" id="ARBA00023136"/>
    </source>
</evidence>
<name>A3RK61_LIPBO</name>
<evidence type="ECO:0000256" key="15">
    <source>
        <dbReference type="SAM" id="Coils"/>
    </source>
</evidence>
<dbReference type="InterPro" id="IPR036396">
    <property type="entry name" value="Cyt_P450_sf"/>
</dbReference>
<reference evidence="17" key="1">
    <citation type="journal article" date="2010" name="Arch. Insect Biochem. Physiol.">
        <title>Molecular characterization of two novel deltamethrin-inducible P450 genes from Liposcelis bostrychophila Badonnel (Psocoptera: Liposcelididae).</title>
        <authorList>
            <person name="Jiang H.B."/>
            <person name="Tang P.A."/>
            <person name="Xu Y.Q."/>
            <person name="An F.M."/>
            <person name="Wang J.J."/>
        </authorList>
    </citation>
    <scope>NUCLEOTIDE SEQUENCE</scope>
</reference>
<dbReference type="PRINTS" id="PR00463">
    <property type="entry name" value="EP450I"/>
</dbReference>
<dbReference type="GO" id="GO:0004497">
    <property type="term" value="F:monooxygenase activity"/>
    <property type="evidence" value="ECO:0007669"/>
    <property type="project" value="UniProtKB-KW"/>
</dbReference>
<organism evidence="17">
    <name type="scientific">Liposcelis bostrychophila</name>
    <name type="common">Booklouse</name>
    <dbReference type="NCBI Taxonomy" id="185214"/>
    <lineage>
        <taxon>Eukaryota</taxon>
        <taxon>Metazoa</taxon>
        <taxon>Ecdysozoa</taxon>
        <taxon>Arthropoda</taxon>
        <taxon>Hexapoda</taxon>
        <taxon>Insecta</taxon>
        <taxon>Pterygota</taxon>
        <taxon>Neoptera</taxon>
        <taxon>Paraneoptera</taxon>
        <taxon>Psocodea</taxon>
        <taxon>Troctomorpha</taxon>
        <taxon>Liposcelidetae</taxon>
        <taxon>Liposcelididae</taxon>
        <taxon>Liposcelis</taxon>
    </lineage>
</organism>
<dbReference type="Gene3D" id="1.10.630.10">
    <property type="entry name" value="Cytochrome P450"/>
    <property type="match status" value="1"/>
</dbReference>
<dbReference type="GO" id="GO:0016705">
    <property type="term" value="F:oxidoreductase activity, acting on paired donors, with incorporation or reduction of molecular oxygen"/>
    <property type="evidence" value="ECO:0007669"/>
    <property type="project" value="InterPro"/>
</dbReference>
<evidence type="ECO:0000256" key="3">
    <source>
        <dbReference type="ARBA" id="ARBA00004406"/>
    </source>
</evidence>
<dbReference type="PRINTS" id="PR00385">
    <property type="entry name" value="P450"/>
</dbReference>
<sequence length="521" mass="59833">MALLTSCWCTDFALLFIGAFIGVYYFYQKKFKHWDKYKIPHTTPKFPFGDIGLTTINENIVISLDRIYKSFPKEKVVGLWSFFQPILIARDAGVIKDILVKDFMNFHDRGIPVDEENDPLSAHLFSLGGSKWRNLRAKLSPTFTSGKMKMMFPILVQTGNEMPKILEPKAANKETVEMKDILSRFTTDIIASCAFGIDSNSLKDPNVEFRTMGKKITEPTLGNVLRNLVFLVPKMAKALKIRIFPADMSDFFLNLVRETIDYREKNNVKRNDFMQLLIQLKNKGTLDDVDEIKAKLDNVESNEEEKKTVQTFSVEEAAAQAFLFFIAGFETSSTTMIFALYELALHPEIQEKLRNEIKKDLAKNNGEITYEAVFGNEYLGNVVDETLRKYPVAGLLLRECNKDYKVPNSDMVIPKGTSIQVPIYSLHYDPKYFPDPQRFDPDRFKEEVKSQRHRYAYLPFGEGPRNCIGMRFGLMQTRVGLVQLILNYKFEICEKSPVPLKFSNVSLTPKEGMHLRVSKLN</sequence>
<keyword evidence="15" id="KW-0175">Coiled coil</keyword>
<dbReference type="PANTHER" id="PTHR24292:SF54">
    <property type="entry name" value="CYP9F3-RELATED"/>
    <property type="match status" value="1"/>
</dbReference>
<keyword evidence="16" id="KW-1133">Transmembrane helix</keyword>
<accession>A3RK61</accession>
<evidence type="ECO:0000256" key="5">
    <source>
        <dbReference type="ARBA" id="ARBA00022617"/>
    </source>
</evidence>
<keyword evidence="12 16" id="KW-0472">Membrane</keyword>
<dbReference type="PROSITE" id="PS00086">
    <property type="entry name" value="CYTOCHROME_P450"/>
    <property type="match status" value="1"/>
</dbReference>
<evidence type="ECO:0000256" key="13">
    <source>
        <dbReference type="PIRSR" id="PIRSR602401-1"/>
    </source>
</evidence>
<dbReference type="FunFam" id="1.10.630.10:FF:000042">
    <property type="entry name" value="Cytochrome P450"/>
    <property type="match status" value="1"/>
</dbReference>
<keyword evidence="10 13" id="KW-0408">Iron</keyword>
<keyword evidence="6 13" id="KW-0479">Metal-binding</keyword>
<evidence type="ECO:0000256" key="6">
    <source>
        <dbReference type="ARBA" id="ARBA00022723"/>
    </source>
</evidence>
<evidence type="ECO:0000256" key="16">
    <source>
        <dbReference type="SAM" id="Phobius"/>
    </source>
</evidence>
<dbReference type="PANTHER" id="PTHR24292">
    <property type="entry name" value="CYTOCHROME P450"/>
    <property type="match status" value="1"/>
</dbReference>
<dbReference type="InterPro" id="IPR002401">
    <property type="entry name" value="Cyt_P450_E_grp-I"/>
</dbReference>
<keyword evidence="9 14" id="KW-0560">Oxidoreductase</keyword>
<proteinExistence type="evidence at transcript level"/>
<dbReference type="SUPFAM" id="SSF48264">
    <property type="entry name" value="Cytochrome P450"/>
    <property type="match status" value="1"/>
</dbReference>
<keyword evidence="16" id="KW-0812">Transmembrane</keyword>
<evidence type="ECO:0000256" key="4">
    <source>
        <dbReference type="ARBA" id="ARBA00010617"/>
    </source>
</evidence>
<evidence type="ECO:0000256" key="14">
    <source>
        <dbReference type="RuleBase" id="RU000461"/>
    </source>
</evidence>
<evidence type="ECO:0000256" key="7">
    <source>
        <dbReference type="ARBA" id="ARBA00022824"/>
    </source>
</evidence>
<dbReference type="InterPro" id="IPR017972">
    <property type="entry name" value="Cyt_P450_CS"/>
</dbReference>
<evidence type="ECO:0000256" key="11">
    <source>
        <dbReference type="ARBA" id="ARBA00023033"/>
    </source>
</evidence>
<reference evidence="17" key="2">
    <citation type="submission" date="2012-08" db="EMBL/GenBank/DDBJ databases">
        <authorList>
            <person name="Jiang H."/>
            <person name="Dou W."/>
            <person name="Wang J."/>
        </authorList>
    </citation>
    <scope>NUCLEOTIDE SEQUENCE</scope>
</reference>
<evidence type="ECO:0000256" key="2">
    <source>
        <dbReference type="ARBA" id="ARBA00004174"/>
    </source>
</evidence>
<keyword evidence="8" id="KW-0492">Microsome</keyword>
<evidence type="ECO:0000256" key="8">
    <source>
        <dbReference type="ARBA" id="ARBA00022848"/>
    </source>
</evidence>
<comment type="subcellular location">
    <subcellularLocation>
        <location evidence="3">Endoplasmic reticulum membrane</location>
        <topology evidence="3">Peripheral membrane protein</topology>
    </subcellularLocation>
    <subcellularLocation>
        <location evidence="2">Microsome membrane</location>
        <topology evidence="2">Peripheral membrane protein</topology>
    </subcellularLocation>
</comment>
<dbReference type="GO" id="GO:0005506">
    <property type="term" value="F:iron ion binding"/>
    <property type="evidence" value="ECO:0007669"/>
    <property type="project" value="InterPro"/>
</dbReference>
<feature type="coiled-coil region" evidence="15">
    <location>
        <begin position="282"/>
        <end position="309"/>
    </location>
</feature>
<evidence type="ECO:0000256" key="10">
    <source>
        <dbReference type="ARBA" id="ARBA00023004"/>
    </source>
</evidence>
<keyword evidence="11 14" id="KW-0503">Monooxygenase</keyword>
<dbReference type="InterPro" id="IPR050476">
    <property type="entry name" value="Insect_CytP450_Detox"/>
</dbReference>
<dbReference type="AlphaFoldDB" id="A3RK61"/>
<dbReference type="GO" id="GO:0020037">
    <property type="term" value="F:heme binding"/>
    <property type="evidence" value="ECO:0007669"/>
    <property type="project" value="InterPro"/>
</dbReference>
<protein>
    <submittedName>
        <fullName evidence="17">Cytochrome P450</fullName>
    </submittedName>
</protein>
<dbReference type="GO" id="GO:0005789">
    <property type="term" value="C:endoplasmic reticulum membrane"/>
    <property type="evidence" value="ECO:0007669"/>
    <property type="project" value="UniProtKB-SubCell"/>
</dbReference>
<dbReference type="InterPro" id="IPR001128">
    <property type="entry name" value="Cyt_P450"/>
</dbReference>
<dbReference type="CDD" id="cd11056">
    <property type="entry name" value="CYP6-like"/>
    <property type="match status" value="1"/>
</dbReference>
<comment type="similarity">
    <text evidence="4 14">Belongs to the cytochrome P450 family.</text>
</comment>
<evidence type="ECO:0000313" key="17">
    <source>
        <dbReference type="EMBL" id="ABN80241.2"/>
    </source>
</evidence>
<keyword evidence="5 13" id="KW-0349">Heme</keyword>
<comment type="cofactor">
    <cofactor evidence="1 13">
        <name>heme</name>
        <dbReference type="ChEBI" id="CHEBI:30413"/>
    </cofactor>
</comment>